<keyword evidence="10" id="KW-1185">Reference proteome</keyword>
<organism evidence="9 10">
    <name type="scientific">Citrus sinensis</name>
    <name type="common">Sweet orange</name>
    <name type="synonym">Citrus aurantium var. sinensis</name>
    <dbReference type="NCBI Taxonomy" id="2711"/>
    <lineage>
        <taxon>Eukaryota</taxon>
        <taxon>Viridiplantae</taxon>
        <taxon>Streptophyta</taxon>
        <taxon>Embryophyta</taxon>
        <taxon>Tracheophyta</taxon>
        <taxon>Spermatophyta</taxon>
        <taxon>Magnoliopsida</taxon>
        <taxon>eudicotyledons</taxon>
        <taxon>Gunneridae</taxon>
        <taxon>Pentapetalae</taxon>
        <taxon>rosids</taxon>
        <taxon>malvids</taxon>
        <taxon>Sapindales</taxon>
        <taxon>Rutaceae</taxon>
        <taxon>Aurantioideae</taxon>
        <taxon>Citrus</taxon>
    </lineage>
</organism>
<dbReference type="InterPro" id="IPR023591">
    <property type="entry name" value="Ribosomal_uS2_flav_dom_sf"/>
</dbReference>
<evidence type="ECO:0000256" key="3">
    <source>
        <dbReference type="ARBA" id="ARBA00012415"/>
    </source>
</evidence>
<dbReference type="GO" id="GO:0005977">
    <property type="term" value="P:glycogen metabolic process"/>
    <property type="evidence" value="ECO:0000318"/>
    <property type="project" value="GO_Central"/>
</dbReference>
<keyword evidence="4" id="KW-0808">Transferase</keyword>
<dbReference type="InterPro" id="IPR002618">
    <property type="entry name" value="UDPGP_fam"/>
</dbReference>
<protein>
    <recommendedName>
        <fullName evidence="3">UTP--glucose-1-phosphate uridylyltransferase</fullName>
        <ecNumber evidence="3">2.7.7.9</ecNumber>
    </recommendedName>
</protein>
<dbReference type="GO" id="GO:0003983">
    <property type="term" value="F:UTP:glucose-1-phosphate uridylyltransferase activity"/>
    <property type="evidence" value="ECO:0000318"/>
    <property type="project" value="GO_Central"/>
</dbReference>
<evidence type="ECO:0000256" key="8">
    <source>
        <dbReference type="ARBA" id="ARBA00048128"/>
    </source>
</evidence>
<dbReference type="InterPro" id="IPR029044">
    <property type="entry name" value="Nucleotide-diphossugar_trans"/>
</dbReference>
<dbReference type="PaxDb" id="2711-XP_006466110.1"/>
<dbReference type="CDD" id="cd01425">
    <property type="entry name" value="RPS2"/>
    <property type="match status" value="1"/>
</dbReference>
<dbReference type="GO" id="GO:0005737">
    <property type="term" value="C:cytoplasm"/>
    <property type="evidence" value="ECO:0000318"/>
    <property type="project" value="GO_Central"/>
</dbReference>
<dbReference type="Gene3D" id="3.90.550.10">
    <property type="entry name" value="Spore Coat Polysaccharide Biosynthesis Protein SpsA, Chain A"/>
    <property type="match status" value="1"/>
</dbReference>
<evidence type="ECO:0000256" key="2">
    <source>
        <dbReference type="ARBA" id="ARBA00010401"/>
    </source>
</evidence>
<dbReference type="PRINTS" id="PR00395">
    <property type="entry name" value="RIBOSOMALS2"/>
</dbReference>
<dbReference type="Gene3D" id="2.160.10.10">
    <property type="entry name" value="Hexapeptide repeat proteins"/>
    <property type="match status" value="1"/>
</dbReference>
<dbReference type="InterPro" id="IPR001865">
    <property type="entry name" value="Ribosomal_uS2"/>
</dbReference>
<proteinExistence type="inferred from homology"/>
<dbReference type="eggNOG" id="KOG0832">
    <property type="taxonomic scope" value="Eukaryota"/>
</dbReference>
<dbReference type="SUPFAM" id="SSF53448">
    <property type="entry name" value="Nucleotide-diphospho-sugar transferases"/>
    <property type="match status" value="1"/>
</dbReference>
<accession>A0A067DRP4</accession>
<name>A0A067DRP4_CITSI</name>
<dbReference type="eggNOG" id="KOG2638">
    <property type="taxonomic scope" value="Eukaryota"/>
</dbReference>
<comment type="similarity">
    <text evidence="2">Belongs to the UDPGP type 1 family.</text>
</comment>
<dbReference type="Pfam" id="PF01704">
    <property type="entry name" value="UDPGP"/>
    <property type="match status" value="1"/>
</dbReference>
<evidence type="ECO:0000256" key="1">
    <source>
        <dbReference type="ARBA" id="ARBA00006242"/>
    </source>
</evidence>
<dbReference type="AlphaFoldDB" id="A0A067DRP4"/>
<dbReference type="GO" id="GO:0005840">
    <property type="term" value="C:ribosome"/>
    <property type="evidence" value="ECO:0007669"/>
    <property type="project" value="UniProtKB-KW"/>
</dbReference>
<keyword evidence="6" id="KW-0689">Ribosomal protein</keyword>
<keyword evidence="7" id="KW-0687">Ribonucleoprotein</keyword>
<evidence type="ECO:0000313" key="10">
    <source>
        <dbReference type="Proteomes" id="UP000027120"/>
    </source>
</evidence>
<dbReference type="FunFam" id="2.160.10.10:FF:000001">
    <property type="entry name" value="UTP--glucose-1-phosphate uridylyltransferase"/>
    <property type="match status" value="1"/>
</dbReference>
<dbReference type="EMBL" id="KK785248">
    <property type="protein sequence ID" value="KDO45528.1"/>
    <property type="molecule type" value="Genomic_DNA"/>
</dbReference>
<keyword evidence="5" id="KW-0548">Nucleotidyltransferase</keyword>
<dbReference type="GO" id="GO:1990904">
    <property type="term" value="C:ribonucleoprotein complex"/>
    <property type="evidence" value="ECO:0007669"/>
    <property type="project" value="UniProtKB-KW"/>
</dbReference>
<gene>
    <name evidence="9" type="ORF">CISIN_1g006541mg</name>
</gene>
<evidence type="ECO:0000313" key="9">
    <source>
        <dbReference type="EMBL" id="KDO45528.1"/>
    </source>
</evidence>
<evidence type="ECO:0000256" key="5">
    <source>
        <dbReference type="ARBA" id="ARBA00022695"/>
    </source>
</evidence>
<dbReference type="GO" id="GO:0006011">
    <property type="term" value="P:UDP-alpha-D-glucose metabolic process"/>
    <property type="evidence" value="ECO:0000318"/>
    <property type="project" value="GO_Central"/>
</dbReference>
<comment type="similarity">
    <text evidence="1">Belongs to the universal ribosomal protein uS2 family.</text>
</comment>
<dbReference type="STRING" id="2711.A0A067DRP4"/>
<dbReference type="EC" id="2.7.7.9" evidence="3"/>
<dbReference type="GO" id="GO:0003735">
    <property type="term" value="F:structural constituent of ribosome"/>
    <property type="evidence" value="ECO:0007669"/>
    <property type="project" value="InterPro"/>
</dbReference>
<dbReference type="InterPro" id="IPR018130">
    <property type="entry name" value="Ribosomal_uS2_CS"/>
</dbReference>
<evidence type="ECO:0000256" key="4">
    <source>
        <dbReference type="ARBA" id="ARBA00022679"/>
    </source>
</evidence>
<sequence length="641" mass="71656">MTLHSIIIQKLLSTNAHLGRRVAAHHFKQYTYGFRNAMAIIDSDKTLICLRNACHFISLLARQRAAFMFVNTNPLFDEIVLQMTQKIGCYNPNMNALWRMGGFLTNSSSPKKFRSRNKKIRFGPTKLPDCVVVLDTERKSSVIMEAAKLQVPIVALVDSSMPLDVYSKITYPVPGNDSVQFVYLLCNMITKTFLVEQKKLGLLKDDEDQRERIDSKKGNGEKVGLIETKREIDSKDEILVVPYESLASISEDIAETKMLLDKLVVVKFNGALGTNMGFSGPKSAIEVKNNLTPLDLMVDQVESLNSKYGCNVPLLLMNTAETHDRVQKVLEKYSNSKVDIHSLSLSQQPHEKSFEGHSRKDKLYPSSDHSVVFLSLMKSGTLDLLLVQGKEYALVVDSDNVAAVADPKIFNHLIQNQIEYCMEVAPVPSIDLRNSLINLRPGKFQLVDITQNPTKQSGGKFKFINTRSMWVNLRAIKRLIDTDELKVENFSSSKEVNDDQIISRGTAADSAIQFFDHTIGINVAQSRYLPVNSTSDLLLLQSDLYTADEGILVQNPARDNPANPSIELGPEFEKVNNFQSRFKSIPSIINLDSLKVEGDVWFGAGITLKGKVSIVAKRGMKLEIPDGIVLENKEIKDVADI</sequence>
<dbReference type="PANTHER" id="PTHR43511">
    <property type="match status" value="1"/>
</dbReference>
<evidence type="ECO:0000256" key="6">
    <source>
        <dbReference type="ARBA" id="ARBA00022980"/>
    </source>
</evidence>
<evidence type="ECO:0000256" key="7">
    <source>
        <dbReference type="ARBA" id="ARBA00023274"/>
    </source>
</evidence>
<dbReference type="GO" id="GO:0006412">
    <property type="term" value="P:translation"/>
    <property type="evidence" value="ECO:0007669"/>
    <property type="project" value="InterPro"/>
</dbReference>
<dbReference type="SUPFAM" id="SSF52313">
    <property type="entry name" value="Ribosomal protein S2"/>
    <property type="match status" value="1"/>
</dbReference>
<dbReference type="Proteomes" id="UP000027120">
    <property type="component" value="Unassembled WGS sequence"/>
</dbReference>
<comment type="catalytic activity">
    <reaction evidence="8">
        <text>alpha-D-glucose 1-phosphate + UTP + H(+) = UDP-alpha-D-glucose + diphosphate</text>
        <dbReference type="Rhea" id="RHEA:19889"/>
        <dbReference type="ChEBI" id="CHEBI:15378"/>
        <dbReference type="ChEBI" id="CHEBI:33019"/>
        <dbReference type="ChEBI" id="CHEBI:46398"/>
        <dbReference type="ChEBI" id="CHEBI:58601"/>
        <dbReference type="ChEBI" id="CHEBI:58885"/>
        <dbReference type="EC" id="2.7.7.9"/>
    </reaction>
</comment>
<dbReference type="InterPro" id="IPR016267">
    <property type="entry name" value="UDPGP_trans"/>
</dbReference>
<dbReference type="SMR" id="A0A067DRP4"/>
<dbReference type="Pfam" id="PF00318">
    <property type="entry name" value="Ribosomal_S2"/>
    <property type="match status" value="2"/>
</dbReference>
<dbReference type="Gene3D" id="3.40.50.10490">
    <property type="entry name" value="Glucose-6-phosphate isomerase like protein, domain 1"/>
    <property type="match status" value="1"/>
</dbReference>
<dbReference type="PROSITE" id="PS00962">
    <property type="entry name" value="RIBOSOMAL_S2_1"/>
    <property type="match status" value="1"/>
</dbReference>
<reference evidence="9 10" key="1">
    <citation type="submission" date="2014-04" db="EMBL/GenBank/DDBJ databases">
        <authorList>
            <consortium name="International Citrus Genome Consortium"/>
            <person name="Gmitter F."/>
            <person name="Chen C."/>
            <person name="Farmerie W."/>
            <person name="Harkins T."/>
            <person name="Desany B."/>
            <person name="Mohiuddin M."/>
            <person name="Kodira C."/>
            <person name="Borodovsky M."/>
            <person name="Lomsadze A."/>
            <person name="Burns P."/>
            <person name="Jenkins J."/>
            <person name="Prochnik S."/>
            <person name="Shu S."/>
            <person name="Chapman J."/>
            <person name="Pitluck S."/>
            <person name="Schmutz J."/>
            <person name="Rokhsar D."/>
        </authorList>
    </citation>
    <scope>NUCLEOTIDE SEQUENCE</scope>
</reference>